<dbReference type="OrthoDB" id="3063862at2759"/>
<gene>
    <name evidence="1" type="ORF">BT96DRAFT_938155</name>
</gene>
<name>A0A6A4HVS2_9AGAR</name>
<organism evidence="1 2">
    <name type="scientific">Gymnopus androsaceus JB14</name>
    <dbReference type="NCBI Taxonomy" id="1447944"/>
    <lineage>
        <taxon>Eukaryota</taxon>
        <taxon>Fungi</taxon>
        <taxon>Dikarya</taxon>
        <taxon>Basidiomycota</taxon>
        <taxon>Agaricomycotina</taxon>
        <taxon>Agaricomycetes</taxon>
        <taxon>Agaricomycetidae</taxon>
        <taxon>Agaricales</taxon>
        <taxon>Marasmiineae</taxon>
        <taxon>Omphalotaceae</taxon>
        <taxon>Gymnopus</taxon>
    </lineage>
</organism>
<accession>A0A6A4HVS2</accession>
<evidence type="ECO:0000313" key="2">
    <source>
        <dbReference type="Proteomes" id="UP000799118"/>
    </source>
</evidence>
<proteinExistence type="predicted"/>
<dbReference type="EMBL" id="ML769450">
    <property type="protein sequence ID" value="KAE9401017.1"/>
    <property type="molecule type" value="Genomic_DNA"/>
</dbReference>
<evidence type="ECO:0000313" key="1">
    <source>
        <dbReference type="EMBL" id="KAE9401017.1"/>
    </source>
</evidence>
<dbReference type="AlphaFoldDB" id="A0A6A4HVS2"/>
<sequence length="181" mass="20551">MWKYDFANPFSTFQAQILVKTDTYFDPKTTNIDDYDIMYSIAHLAPQPVSLDSLESYEHFVETLKRNRSGSGLVIYVTQKAADVEDKENPAPVNNNKKSKKKKSKLKTCGKHACGSKLCWIDPENPTEHLCLTFEHLDYWVAAMLDGKETATLEKPPNHQLFMPAGGANLRQCMVLQQHQA</sequence>
<reference evidence="1" key="1">
    <citation type="journal article" date="2019" name="Environ. Microbiol.">
        <title>Fungal ecological strategies reflected in gene transcription - a case study of two litter decomposers.</title>
        <authorList>
            <person name="Barbi F."/>
            <person name="Kohler A."/>
            <person name="Barry K."/>
            <person name="Baskaran P."/>
            <person name="Daum C."/>
            <person name="Fauchery L."/>
            <person name="Ihrmark K."/>
            <person name="Kuo A."/>
            <person name="LaButti K."/>
            <person name="Lipzen A."/>
            <person name="Morin E."/>
            <person name="Grigoriev I.V."/>
            <person name="Henrissat B."/>
            <person name="Lindahl B."/>
            <person name="Martin F."/>
        </authorList>
    </citation>
    <scope>NUCLEOTIDE SEQUENCE</scope>
    <source>
        <strain evidence="1">JB14</strain>
    </source>
</reference>
<keyword evidence="2" id="KW-1185">Reference proteome</keyword>
<dbReference type="Proteomes" id="UP000799118">
    <property type="component" value="Unassembled WGS sequence"/>
</dbReference>
<protein>
    <submittedName>
        <fullName evidence="1">Uncharacterized protein</fullName>
    </submittedName>
</protein>